<feature type="transmembrane region" description="Helical" evidence="2">
    <location>
        <begin position="163"/>
        <end position="187"/>
    </location>
</feature>
<keyword evidence="2" id="KW-0812">Transmembrane</keyword>
<accession>A0ABQ3NEQ1</accession>
<comment type="caution">
    <text evidence="3">The sequence shown here is derived from an EMBL/GenBank/DDBJ whole genome shotgun (WGS) entry which is preliminary data.</text>
</comment>
<sequence length="277" mass="28864">MTPTTTTPDQPRSYSSPLPTPRPHLGHALASEWTKLISIRSTLWTLGALVLTVVGIGLLFVTQSVDRDYESISFTTPALFGLMVGQVAVMVLGVLTIASEHATGLVRTTFTAAPDRFRVLTAKYLVFSITAFVATTLSVFVVGIAAMLAHSGSAAGPHAADEWLGAAAGCFYVTLLGVLALAVGALVRHSAGAIAVMLGVVTLPPVIGAMLTVWEAVAPIGQAVLQRNVPVALSQLFGMRESDMGPSPSNLSNLLIIMLITGATVAASYVVVGRRDV</sequence>
<feature type="transmembrane region" description="Helical" evidence="2">
    <location>
        <begin position="43"/>
        <end position="62"/>
    </location>
</feature>
<feature type="transmembrane region" description="Helical" evidence="2">
    <location>
        <begin position="251"/>
        <end position="272"/>
    </location>
</feature>
<feature type="compositionally biased region" description="Polar residues" evidence="1">
    <location>
        <begin position="1"/>
        <end position="17"/>
    </location>
</feature>
<evidence type="ECO:0000256" key="1">
    <source>
        <dbReference type="SAM" id="MobiDB-lite"/>
    </source>
</evidence>
<feature type="region of interest" description="Disordered" evidence="1">
    <location>
        <begin position="1"/>
        <end position="22"/>
    </location>
</feature>
<dbReference type="Proteomes" id="UP000660554">
    <property type="component" value="Unassembled WGS sequence"/>
</dbReference>
<dbReference type="RefSeq" id="WP_053612897.1">
    <property type="nucleotide sequence ID" value="NZ_BMRU01000040.1"/>
</dbReference>
<proteinExistence type="predicted"/>
<dbReference type="EMBL" id="BNDV01000002">
    <property type="protein sequence ID" value="GHI11266.1"/>
    <property type="molecule type" value="Genomic_DNA"/>
</dbReference>
<name>A0ABQ3NEQ1_STRVG</name>
<keyword evidence="2" id="KW-0472">Membrane</keyword>
<organism evidence="3 4">
    <name type="scientific">Streptomyces virginiae</name>
    <name type="common">Streptomyces cinnamonensis</name>
    <dbReference type="NCBI Taxonomy" id="1961"/>
    <lineage>
        <taxon>Bacteria</taxon>
        <taxon>Bacillati</taxon>
        <taxon>Actinomycetota</taxon>
        <taxon>Actinomycetes</taxon>
        <taxon>Kitasatosporales</taxon>
        <taxon>Streptomycetaceae</taxon>
        <taxon>Streptomyces</taxon>
    </lineage>
</organism>
<dbReference type="PROSITE" id="PS00178">
    <property type="entry name" value="AA_TRNA_LIGASE_I"/>
    <property type="match status" value="1"/>
</dbReference>
<dbReference type="GeneID" id="86956979"/>
<evidence type="ECO:0000313" key="4">
    <source>
        <dbReference type="Proteomes" id="UP000660554"/>
    </source>
</evidence>
<evidence type="ECO:0000313" key="3">
    <source>
        <dbReference type="EMBL" id="GHI11266.1"/>
    </source>
</evidence>
<keyword evidence="4" id="KW-1185">Reference proteome</keyword>
<dbReference type="InterPro" id="IPR001412">
    <property type="entry name" value="aa-tRNA-synth_I_CS"/>
</dbReference>
<evidence type="ECO:0000256" key="2">
    <source>
        <dbReference type="SAM" id="Phobius"/>
    </source>
</evidence>
<reference evidence="4" key="1">
    <citation type="submission" date="2020-09" db="EMBL/GenBank/DDBJ databases">
        <title>Whole genome shotgun sequence of Streptomyces cinnamonensis NBRC 15873.</title>
        <authorList>
            <person name="Komaki H."/>
            <person name="Tamura T."/>
        </authorList>
    </citation>
    <scope>NUCLEOTIDE SEQUENCE [LARGE SCALE GENOMIC DNA]</scope>
    <source>
        <strain evidence="4">NBRC 15873</strain>
    </source>
</reference>
<gene>
    <name evidence="3" type="ORF">Scinn_07290</name>
</gene>
<protein>
    <submittedName>
        <fullName evidence="3">ABC transporter</fullName>
    </submittedName>
</protein>
<feature type="transmembrane region" description="Helical" evidence="2">
    <location>
        <begin position="74"/>
        <end position="98"/>
    </location>
</feature>
<feature type="transmembrane region" description="Helical" evidence="2">
    <location>
        <begin position="124"/>
        <end position="151"/>
    </location>
</feature>
<feature type="transmembrane region" description="Helical" evidence="2">
    <location>
        <begin position="194"/>
        <end position="214"/>
    </location>
</feature>
<keyword evidence="2" id="KW-1133">Transmembrane helix</keyword>